<dbReference type="GO" id="GO:0005737">
    <property type="term" value="C:cytoplasm"/>
    <property type="evidence" value="ECO:0007669"/>
    <property type="project" value="UniProtKB-SubCell"/>
</dbReference>
<dbReference type="PANTHER" id="PTHR13932">
    <property type="entry name" value="COPROPORPHYRINIGEN III OXIDASE"/>
    <property type="match status" value="1"/>
</dbReference>
<dbReference type="PANTHER" id="PTHR13932:SF5">
    <property type="entry name" value="RADICAL S-ADENOSYL METHIONINE DOMAIN-CONTAINING PROTEIN 1, MITOCHONDRIAL"/>
    <property type="match status" value="1"/>
</dbReference>
<dbReference type="Pfam" id="PF04055">
    <property type="entry name" value="Radical_SAM"/>
    <property type="match status" value="1"/>
</dbReference>
<evidence type="ECO:0000256" key="2">
    <source>
        <dbReference type="ARBA" id="ARBA00006100"/>
    </source>
</evidence>
<evidence type="ECO:0000256" key="8">
    <source>
        <dbReference type="ARBA" id="ARBA00023014"/>
    </source>
</evidence>
<evidence type="ECO:0000256" key="7">
    <source>
        <dbReference type="ARBA" id="ARBA00023004"/>
    </source>
</evidence>
<dbReference type="SFLD" id="SFLDS00029">
    <property type="entry name" value="Radical_SAM"/>
    <property type="match status" value="1"/>
</dbReference>
<dbReference type="RefSeq" id="WP_174581661.1">
    <property type="nucleotide sequence ID" value="NZ_CAJNOB010000001.1"/>
</dbReference>
<keyword evidence="8 10" id="KW-0411">Iron-sulfur</keyword>
<dbReference type="Proteomes" id="UP000663859">
    <property type="component" value="Unassembled WGS sequence"/>
</dbReference>
<dbReference type="InterPro" id="IPR013785">
    <property type="entry name" value="Aldolase_TIM"/>
</dbReference>
<evidence type="ECO:0000313" key="12">
    <source>
        <dbReference type="EMBL" id="CAF0689286.1"/>
    </source>
</evidence>
<dbReference type="InterPro" id="IPR058240">
    <property type="entry name" value="rSAM_sf"/>
</dbReference>
<comment type="similarity">
    <text evidence="2">Belongs to the anaerobic coproporphyrinogen-III oxidase family. HemW subfamily.</text>
</comment>
<name>A0A8J2BLM1_9BACT</name>
<evidence type="ECO:0000256" key="1">
    <source>
        <dbReference type="ARBA" id="ARBA00001966"/>
    </source>
</evidence>
<comment type="caution">
    <text evidence="12">The sequence shown here is derived from an EMBL/GenBank/DDBJ whole genome shotgun (WGS) entry which is preliminary data.</text>
</comment>
<evidence type="ECO:0000256" key="5">
    <source>
        <dbReference type="ARBA" id="ARBA00022691"/>
    </source>
</evidence>
<dbReference type="SUPFAM" id="SSF102114">
    <property type="entry name" value="Radical SAM enzymes"/>
    <property type="match status" value="1"/>
</dbReference>
<dbReference type="NCBIfam" id="TIGR00539">
    <property type="entry name" value="hemN_rel"/>
    <property type="match status" value="1"/>
</dbReference>
<evidence type="ECO:0000256" key="9">
    <source>
        <dbReference type="ARBA" id="ARBA00023186"/>
    </source>
</evidence>
<dbReference type="AlphaFoldDB" id="A0A8J2BLM1"/>
<protein>
    <recommendedName>
        <fullName evidence="3 10">Heme chaperone HemW</fullName>
    </recommendedName>
</protein>
<evidence type="ECO:0000256" key="6">
    <source>
        <dbReference type="ARBA" id="ARBA00022723"/>
    </source>
</evidence>
<evidence type="ECO:0000256" key="10">
    <source>
        <dbReference type="RuleBase" id="RU364116"/>
    </source>
</evidence>
<comment type="subcellular location">
    <subcellularLocation>
        <location evidence="10">Cytoplasm</location>
    </subcellularLocation>
</comment>
<keyword evidence="5 10" id="KW-0949">S-adenosyl-L-methionine</keyword>
<evidence type="ECO:0000259" key="11">
    <source>
        <dbReference type="PROSITE" id="PS51918"/>
    </source>
</evidence>
<dbReference type="InterPro" id="IPR007197">
    <property type="entry name" value="rSAM"/>
</dbReference>
<evidence type="ECO:0000256" key="4">
    <source>
        <dbReference type="ARBA" id="ARBA00022617"/>
    </source>
</evidence>
<dbReference type="InterPro" id="IPR034505">
    <property type="entry name" value="Coproporphyrinogen-III_oxidase"/>
</dbReference>
<proteinExistence type="inferred from homology"/>
<dbReference type="SFLD" id="SFLDF00562">
    <property type="entry name" value="HemN-like__clustered_with_heat"/>
    <property type="match status" value="1"/>
</dbReference>
<evidence type="ECO:0000313" key="13">
    <source>
        <dbReference type="Proteomes" id="UP000663859"/>
    </source>
</evidence>
<keyword evidence="10" id="KW-0004">4Fe-4S</keyword>
<dbReference type="GO" id="GO:0051539">
    <property type="term" value="F:4 iron, 4 sulfur cluster binding"/>
    <property type="evidence" value="ECO:0007669"/>
    <property type="project" value="UniProtKB-UniRule"/>
</dbReference>
<dbReference type="CDD" id="cd01335">
    <property type="entry name" value="Radical_SAM"/>
    <property type="match status" value="1"/>
</dbReference>
<dbReference type="GO" id="GO:0006779">
    <property type="term" value="P:porphyrin-containing compound biosynthetic process"/>
    <property type="evidence" value="ECO:0007669"/>
    <property type="project" value="InterPro"/>
</dbReference>
<dbReference type="PROSITE" id="PS51918">
    <property type="entry name" value="RADICAL_SAM"/>
    <property type="match status" value="1"/>
</dbReference>
<gene>
    <name evidence="12" type="ORF">MPNT_10172</name>
</gene>
<feature type="domain" description="Radical SAM core" evidence="11">
    <location>
        <begin position="29"/>
        <end position="262"/>
    </location>
</feature>
<dbReference type="SFLD" id="SFLDF00288">
    <property type="entry name" value="HemN-like__clustered_with_nucl"/>
    <property type="match status" value="1"/>
</dbReference>
<dbReference type="GO" id="GO:0046872">
    <property type="term" value="F:metal ion binding"/>
    <property type="evidence" value="ECO:0007669"/>
    <property type="project" value="UniProtKB-UniRule"/>
</dbReference>
<keyword evidence="4 10" id="KW-0349">Heme</keyword>
<dbReference type="SFLD" id="SFLDG01082">
    <property type="entry name" value="B12-binding_domain_containing"/>
    <property type="match status" value="1"/>
</dbReference>
<dbReference type="InterPro" id="IPR004559">
    <property type="entry name" value="HemW-like"/>
</dbReference>
<dbReference type="Gene3D" id="3.20.20.70">
    <property type="entry name" value="Aldolase class I"/>
    <property type="match status" value="1"/>
</dbReference>
<accession>A0A8J2BLM1</accession>
<reference evidence="12" key="1">
    <citation type="submission" date="2021-02" db="EMBL/GenBank/DDBJ databases">
        <authorList>
            <person name="Cremers G."/>
            <person name="Picone N."/>
        </authorList>
    </citation>
    <scope>NUCLEOTIDE SEQUENCE</scope>
    <source>
        <strain evidence="12">PQ17</strain>
    </source>
</reference>
<keyword evidence="9 10" id="KW-0143">Chaperone</keyword>
<dbReference type="SMART" id="SM00729">
    <property type="entry name" value="Elp3"/>
    <property type="match status" value="1"/>
</dbReference>
<keyword evidence="10" id="KW-0963">Cytoplasm</keyword>
<comment type="function">
    <text evidence="10">Probably acts as a heme chaperone, transferring heme to an unknown acceptor. Binds one molecule of heme per monomer, possibly covalently. Binds 1 [4Fe-4S] cluster. The cluster is coordinated with 3 cysteines and an exchangeable S-adenosyl-L-methionine.</text>
</comment>
<dbReference type="GO" id="GO:0004109">
    <property type="term" value="F:coproporphyrinogen oxidase activity"/>
    <property type="evidence" value="ECO:0007669"/>
    <property type="project" value="InterPro"/>
</dbReference>
<comment type="cofactor">
    <cofactor evidence="1">
        <name>[4Fe-4S] cluster</name>
        <dbReference type="ChEBI" id="CHEBI:49883"/>
    </cofactor>
</comment>
<keyword evidence="6 10" id="KW-0479">Metal-binding</keyword>
<keyword evidence="13" id="KW-1185">Reference proteome</keyword>
<sequence>MGKLVIGERGEEAPREGVGPLRAVHRSVQSGDAIRHLYVHVPFCSRVCPFCGFYVHRPVPGLGQRYVEAVVREWERQKEVYRVELETIYLGGGTPSLMPLVFLSRLTHALGAAEVEEVTLEAHPATVTQERLRAWRQMGINRLSLGVQSFDPGELAWLGRPPDPERMLEAVRWARAEGFSNLNLDLLFGLPGQTEKRWRKTLEQAMALEPEHLSVYCLTVEEGTPLEREYREGRFQRDPEREARLWLLAQELLEARGWVGYEISNYARPGWPCRHNQAYWQGRDYLGLGPSAWSTVGDRRWQNVADTQEYIRRLEAGATWVGFEEGIGRETRRKERVVFGLRTAEGIPEELVTPEEAQKLALWEADGLVLHREGRYRLTVRGKLFADELAGELL</sequence>
<evidence type="ECO:0000256" key="3">
    <source>
        <dbReference type="ARBA" id="ARBA00017228"/>
    </source>
</evidence>
<dbReference type="SFLD" id="SFLDG01065">
    <property type="entry name" value="anaerobic_coproporphyrinogen-I"/>
    <property type="match status" value="1"/>
</dbReference>
<keyword evidence="7 10" id="KW-0408">Iron</keyword>
<dbReference type="EMBL" id="CAJNOB010000001">
    <property type="protein sequence ID" value="CAF0689286.1"/>
    <property type="molecule type" value="Genomic_DNA"/>
</dbReference>
<organism evidence="12 13">
    <name type="scientific">Candidatus Methylacidithermus pantelleriae</name>
    <dbReference type="NCBI Taxonomy" id="2744239"/>
    <lineage>
        <taxon>Bacteria</taxon>
        <taxon>Pseudomonadati</taxon>
        <taxon>Verrucomicrobiota</taxon>
        <taxon>Methylacidiphilae</taxon>
        <taxon>Methylacidiphilales</taxon>
        <taxon>Methylacidiphilaceae</taxon>
        <taxon>Candidatus Methylacidithermus</taxon>
    </lineage>
</organism>
<dbReference type="InterPro" id="IPR006638">
    <property type="entry name" value="Elp3/MiaA/NifB-like_rSAM"/>
</dbReference>